<organism evidence="10 11">
    <name type="scientific">Pseudoxanthomonas winnipegensis</name>
    <dbReference type="NCBI Taxonomy" id="2480810"/>
    <lineage>
        <taxon>Bacteria</taxon>
        <taxon>Pseudomonadati</taxon>
        <taxon>Pseudomonadota</taxon>
        <taxon>Gammaproteobacteria</taxon>
        <taxon>Lysobacterales</taxon>
        <taxon>Lysobacteraceae</taxon>
        <taxon>Pseudoxanthomonas</taxon>
    </lineage>
</organism>
<name>A0A4Q8L534_9GAMM</name>
<dbReference type="PROSITE" id="PS50109">
    <property type="entry name" value="HIS_KIN"/>
    <property type="match status" value="1"/>
</dbReference>
<dbReference type="EMBL" id="SHMC01000009">
    <property type="protein sequence ID" value="TAA21350.1"/>
    <property type="molecule type" value="Genomic_DNA"/>
</dbReference>
<dbReference type="PANTHER" id="PTHR42878">
    <property type="entry name" value="TWO-COMPONENT HISTIDINE KINASE"/>
    <property type="match status" value="1"/>
</dbReference>
<evidence type="ECO:0000256" key="1">
    <source>
        <dbReference type="ARBA" id="ARBA00000085"/>
    </source>
</evidence>
<dbReference type="OrthoDB" id="9808408at2"/>
<dbReference type="CDD" id="cd00130">
    <property type="entry name" value="PAS"/>
    <property type="match status" value="1"/>
</dbReference>
<dbReference type="GO" id="GO:0007234">
    <property type="term" value="P:osmosensory signaling via phosphorelay pathway"/>
    <property type="evidence" value="ECO:0007669"/>
    <property type="project" value="TreeGrafter"/>
</dbReference>
<dbReference type="Gene3D" id="3.30.450.20">
    <property type="entry name" value="PAS domain"/>
    <property type="match status" value="1"/>
</dbReference>
<dbReference type="SUPFAM" id="SSF55874">
    <property type="entry name" value="ATPase domain of HSP90 chaperone/DNA topoisomerase II/histidine kinase"/>
    <property type="match status" value="1"/>
</dbReference>
<dbReference type="InterPro" id="IPR050351">
    <property type="entry name" value="BphY/WalK/GraS-like"/>
</dbReference>
<accession>A0A4Q8L534</accession>
<keyword evidence="5" id="KW-0418">Kinase</keyword>
<gene>
    <name evidence="10" type="ORF">EA660_17735</name>
</gene>
<dbReference type="PANTHER" id="PTHR42878:SF15">
    <property type="entry name" value="BACTERIOPHYTOCHROME"/>
    <property type="match status" value="1"/>
</dbReference>
<sequence>MSVSFRSQWLDWRLPLLTLVVLLIVILPTLLLQQLFASTLNAAAWVTHTHQVESQVNALTVELREAEECSLLLAMGADATVARERLKAAPAVLGRMLDQLQALTQDNPDTQVRVGRLREIATRRVTLATELPDSTGPRRAQILKLLANDLPAHPVLQELLHDEQRMKAQRERDFQDRREQVRWLSLGAMVLQLLLLVLIIWLLARQMGQRLSAEQASSRADARAASVLQTVREPIVVLDREQRVLLHNAAFAELYAIDEDVLAQRHPRLDELSEAWDDEVVRQRLADVLARGRELWDYEVQQLTRGSVQRTLLLNARRMALPDGGDDAVLMTLSDITTQKTSQQRIIDLNRQLEGKIEQVSDVNRELEAFSYSVSHDLRAPLRHVSGFADKLSRHLGEEADERSRHYLQVIGDSARRMSALIDDLLVYSRLGRSALRLQAVDMQSLVAETRSMLDAQVSADKHALPLRVDWDIDPLPILVGDENMLRQVWQNLLGNAVKYSGKREVAHIQIGYRLEGEGEHHFWVRDNGAGFDMAYAGKLFGVFQRLHKSSEYAGTGIGLASVRRVVTRHGGRVWAEAEPDQGATFHFVIPSSPDDAFVPRGPTPAEFLS</sequence>
<dbReference type="AlphaFoldDB" id="A0A4Q8L534"/>
<dbReference type="GO" id="GO:0030295">
    <property type="term" value="F:protein kinase activator activity"/>
    <property type="evidence" value="ECO:0007669"/>
    <property type="project" value="TreeGrafter"/>
</dbReference>
<dbReference type="InterPro" id="IPR003661">
    <property type="entry name" value="HisK_dim/P_dom"/>
</dbReference>
<evidence type="ECO:0000256" key="2">
    <source>
        <dbReference type="ARBA" id="ARBA00012438"/>
    </source>
</evidence>
<comment type="catalytic activity">
    <reaction evidence="1">
        <text>ATP + protein L-histidine = ADP + protein N-phospho-L-histidine.</text>
        <dbReference type="EC" id="2.7.13.3"/>
    </reaction>
</comment>
<dbReference type="Pfam" id="PF08448">
    <property type="entry name" value="PAS_4"/>
    <property type="match status" value="1"/>
</dbReference>
<evidence type="ECO:0000256" key="4">
    <source>
        <dbReference type="ARBA" id="ARBA00022679"/>
    </source>
</evidence>
<keyword evidence="3" id="KW-0597">Phosphoprotein</keyword>
<proteinExistence type="predicted"/>
<evidence type="ECO:0000256" key="6">
    <source>
        <dbReference type="ARBA" id="ARBA00023136"/>
    </source>
</evidence>
<dbReference type="SUPFAM" id="SSF47384">
    <property type="entry name" value="Homodimeric domain of signal transducing histidine kinase"/>
    <property type="match status" value="1"/>
</dbReference>
<evidence type="ECO:0000256" key="5">
    <source>
        <dbReference type="ARBA" id="ARBA00022777"/>
    </source>
</evidence>
<dbReference type="FunFam" id="1.10.287.130:FF:000070">
    <property type="entry name" value="Histidine kinase sensor protein"/>
    <property type="match status" value="1"/>
</dbReference>
<protein>
    <recommendedName>
        <fullName evidence="2">histidine kinase</fullName>
        <ecNumber evidence="2">2.7.13.3</ecNumber>
    </recommendedName>
</protein>
<feature type="domain" description="PAS" evidence="9">
    <location>
        <begin position="220"/>
        <end position="292"/>
    </location>
</feature>
<dbReference type="SUPFAM" id="SSF55785">
    <property type="entry name" value="PYP-like sensor domain (PAS domain)"/>
    <property type="match status" value="1"/>
</dbReference>
<dbReference type="Gene3D" id="3.30.565.10">
    <property type="entry name" value="Histidine kinase-like ATPase, C-terminal domain"/>
    <property type="match status" value="1"/>
</dbReference>
<evidence type="ECO:0000259" key="8">
    <source>
        <dbReference type="PROSITE" id="PS50109"/>
    </source>
</evidence>
<evidence type="ECO:0000256" key="3">
    <source>
        <dbReference type="ARBA" id="ARBA00022553"/>
    </source>
</evidence>
<dbReference type="InterPro" id="IPR035965">
    <property type="entry name" value="PAS-like_dom_sf"/>
</dbReference>
<feature type="domain" description="Histidine kinase" evidence="8">
    <location>
        <begin position="373"/>
        <end position="594"/>
    </location>
</feature>
<dbReference type="CDD" id="cd00082">
    <property type="entry name" value="HisKA"/>
    <property type="match status" value="1"/>
</dbReference>
<dbReference type="GO" id="GO:0000155">
    <property type="term" value="F:phosphorelay sensor kinase activity"/>
    <property type="evidence" value="ECO:0007669"/>
    <property type="project" value="InterPro"/>
</dbReference>
<evidence type="ECO:0000313" key="11">
    <source>
        <dbReference type="Proteomes" id="UP000292627"/>
    </source>
</evidence>
<keyword evidence="7" id="KW-0812">Transmembrane</keyword>
<dbReference type="InterPro" id="IPR003594">
    <property type="entry name" value="HATPase_dom"/>
</dbReference>
<evidence type="ECO:0000259" key="9">
    <source>
        <dbReference type="PROSITE" id="PS50112"/>
    </source>
</evidence>
<dbReference type="Pfam" id="PF02518">
    <property type="entry name" value="HATPase_c"/>
    <property type="match status" value="1"/>
</dbReference>
<dbReference type="InterPro" id="IPR000014">
    <property type="entry name" value="PAS"/>
</dbReference>
<dbReference type="SMART" id="SM00091">
    <property type="entry name" value="PAS"/>
    <property type="match status" value="1"/>
</dbReference>
<reference evidence="10 11" key="1">
    <citation type="submission" date="2019-02" db="EMBL/GenBank/DDBJ databases">
        <title>WGS of Pseudoxanthomonas species novum from clinical isolates.</title>
        <authorList>
            <person name="Bernier A.-M."/>
            <person name="Bernard K."/>
            <person name="Vachon A."/>
        </authorList>
    </citation>
    <scope>NUCLEOTIDE SEQUENCE [LARGE SCALE GENOMIC DNA]</scope>
    <source>
        <strain evidence="10 11">NML171200</strain>
    </source>
</reference>
<dbReference type="RefSeq" id="WP_130552791.1">
    <property type="nucleotide sequence ID" value="NZ_SHMC01000009.1"/>
</dbReference>
<dbReference type="InterPro" id="IPR004358">
    <property type="entry name" value="Sig_transdc_His_kin-like_C"/>
</dbReference>
<dbReference type="GO" id="GO:0005886">
    <property type="term" value="C:plasma membrane"/>
    <property type="evidence" value="ECO:0007669"/>
    <property type="project" value="UniProtKB-ARBA"/>
</dbReference>
<dbReference type="Proteomes" id="UP000292627">
    <property type="component" value="Unassembled WGS sequence"/>
</dbReference>
<keyword evidence="6 7" id="KW-0472">Membrane</keyword>
<dbReference type="SMART" id="SM00388">
    <property type="entry name" value="HisKA"/>
    <property type="match status" value="1"/>
</dbReference>
<dbReference type="FunFam" id="3.30.565.10:FF:000006">
    <property type="entry name" value="Sensor histidine kinase WalK"/>
    <property type="match status" value="1"/>
</dbReference>
<dbReference type="GO" id="GO:0000156">
    <property type="term" value="F:phosphorelay response regulator activity"/>
    <property type="evidence" value="ECO:0007669"/>
    <property type="project" value="TreeGrafter"/>
</dbReference>
<dbReference type="InterPro" id="IPR036097">
    <property type="entry name" value="HisK_dim/P_sf"/>
</dbReference>
<feature type="transmembrane region" description="Helical" evidence="7">
    <location>
        <begin position="183"/>
        <end position="204"/>
    </location>
</feature>
<dbReference type="InterPro" id="IPR036890">
    <property type="entry name" value="HATPase_C_sf"/>
</dbReference>
<dbReference type="Gene3D" id="1.10.287.130">
    <property type="match status" value="1"/>
</dbReference>
<dbReference type="EC" id="2.7.13.3" evidence="2"/>
<keyword evidence="4" id="KW-0808">Transferase</keyword>
<evidence type="ECO:0000313" key="10">
    <source>
        <dbReference type="EMBL" id="TAA21350.1"/>
    </source>
</evidence>
<dbReference type="PROSITE" id="PS50112">
    <property type="entry name" value="PAS"/>
    <property type="match status" value="1"/>
</dbReference>
<comment type="caution">
    <text evidence="10">The sequence shown here is derived from an EMBL/GenBank/DDBJ whole genome shotgun (WGS) entry which is preliminary data.</text>
</comment>
<dbReference type="PRINTS" id="PR00344">
    <property type="entry name" value="BCTRLSENSOR"/>
</dbReference>
<dbReference type="SMART" id="SM00387">
    <property type="entry name" value="HATPase_c"/>
    <property type="match status" value="1"/>
</dbReference>
<feature type="transmembrane region" description="Helical" evidence="7">
    <location>
        <begin position="12"/>
        <end position="32"/>
    </location>
</feature>
<dbReference type="InterPro" id="IPR005467">
    <property type="entry name" value="His_kinase_dom"/>
</dbReference>
<evidence type="ECO:0000256" key="7">
    <source>
        <dbReference type="SAM" id="Phobius"/>
    </source>
</evidence>
<dbReference type="NCBIfam" id="TIGR00229">
    <property type="entry name" value="sensory_box"/>
    <property type="match status" value="1"/>
</dbReference>
<dbReference type="Pfam" id="PF00512">
    <property type="entry name" value="HisKA"/>
    <property type="match status" value="1"/>
</dbReference>
<dbReference type="InterPro" id="IPR013656">
    <property type="entry name" value="PAS_4"/>
</dbReference>
<keyword evidence="7" id="KW-1133">Transmembrane helix</keyword>